<evidence type="ECO:0000313" key="3">
    <source>
        <dbReference type="Proteomes" id="UP000830375"/>
    </source>
</evidence>
<feature type="compositionally biased region" description="Polar residues" evidence="1">
    <location>
        <begin position="16"/>
        <end position="27"/>
    </location>
</feature>
<feature type="compositionally biased region" description="Basic residues" evidence="1">
    <location>
        <begin position="66"/>
        <end position="76"/>
    </location>
</feature>
<dbReference type="EMBL" id="JACTAM010000008">
    <property type="protein sequence ID" value="KAI2661453.1"/>
    <property type="molecule type" value="Genomic_DNA"/>
</dbReference>
<organism evidence="2 3">
    <name type="scientific">Labeo rohita</name>
    <name type="common">Indian major carp</name>
    <name type="synonym">Cyprinus rohita</name>
    <dbReference type="NCBI Taxonomy" id="84645"/>
    <lineage>
        <taxon>Eukaryota</taxon>
        <taxon>Metazoa</taxon>
        <taxon>Chordata</taxon>
        <taxon>Craniata</taxon>
        <taxon>Vertebrata</taxon>
        <taxon>Euteleostomi</taxon>
        <taxon>Actinopterygii</taxon>
        <taxon>Neopterygii</taxon>
        <taxon>Teleostei</taxon>
        <taxon>Ostariophysi</taxon>
        <taxon>Cypriniformes</taxon>
        <taxon>Cyprinidae</taxon>
        <taxon>Labeoninae</taxon>
        <taxon>Labeonini</taxon>
        <taxon>Labeo</taxon>
    </lineage>
</organism>
<proteinExistence type="predicted"/>
<sequence>MHRGHDDSISHRLEESTNQLQESSSERAGTGGGVTSADCIQEQRYRASREVSGQERSGPADEVHLQRLRKALRQQQRHPAPVARKGFRRGGSGVHRTGADCEKICLRSRKKSRDNQPRDLFLFLRHGQVPLSQLNLIRGKTSYAQPLISLKNRDIV</sequence>
<keyword evidence="3" id="KW-1185">Reference proteome</keyword>
<feature type="compositionally biased region" description="Basic and acidic residues" evidence="1">
    <location>
        <begin position="1"/>
        <end position="15"/>
    </location>
</feature>
<dbReference type="Proteomes" id="UP000830375">
    <property type="component" value="Unassembled WGS sequence"/>
</dbReference>
<name>A0ABQ8MHX5_LABRO</name>
<evidence type="ECO:0000313" key="2">
    <source>
        <dbReference type="EMBL" id="KAI2661453.1"/>
    </source>
</evidence>
<evidence type="ECO:0000256" key="1">
    <source>
        <dbReference type="SAM" id="MobiDB-lite"/>
    </source>
</evidence>
<feature type="compositionally biased region" description="Basic and acidic residues" evidence="1">
    <location>
        <begin position="41"/>
        <end position="65"/>
    </location>
</feature>
<comment type="caution">
    <text evidence="2">The sequence shown here is derived from an EMBL/GenBank/DDBJ whole genome shotgun (WGS) entry which is preliminary data.</text>
</comment>
<protein>
    <submittedName>
        <fullName evidence="2">Acetylornithine deacetylase</fullName>
    </submittedName>
</protein>
<feature type="region of interest" description="Disordered" evidence="1">
    <location>
        <begin position="1"/>
        <end position="97"/>
    </location>
</feature>
<reference evidence="2 3" key="1">
    <citation type="submission" date="2022-01" db="EMBL/GenBank/DDBJ databases">
        <title>A high-quality chromosome-level genome assembly of rohu carp, Labeo rohita.</title>
        <authorList>
            <person name="Arick M.A. II"/>
            <person name="Hsu C.-Y."/>
            <person name="Magbanua Z."/>
            <person name="Pechanova O."/>
            <person name="Grover C."/>
            <person name="Miller E."/>
            <person name="Thrash A."/>
            <person name="Ezzel L."/>
            <person name="Alam S."/>
            <person name="Benzie J."/>
            <person name="Hamilton M."/>
            <person name="Karsi A."/>
            <person name="Lawrence M.L."/>
            <person name="Peterson D.G."/>
        </authorList>
    </citation>
    <scope>NUCLEOTIDE SEQUENCE [LARGE SCALE GENOMIC DNA]</scope>
    <source>
        <strain evidence="3">BAU-BD-2019</strain>
        <tissue evidence="2">Blood</tissue>
    </source>
</reference>
<accession>A0ABQ8MHX5</accession>
<gene>
    <name evidence="2" type="ORF">H4Q32_007051</name>
</gene>